<feature type="transmembrane region" description="Helical" evidence="1">
    <location>
        <begin position="12"/>
        <end position="35"/>
    </location>
</feature>
<dbReference type="InterPro" id="IPR021279">
    <property type="entry name" value="DUF2721"/>
</dbReference>
<keyword evidence="3" id="KW-1185">Reference proteome</keyword>
<protein>
    <recommendedName>
        <fullName evidence="4">DUF2721 domain-containing protein</fullName>
    </recommendedName>
</protein>
<dbReference type="Proteomes" id="UP001317629">
    <property type="component" value="Plasmid pSS37A-Re-2"/>
</dbReference>
<organism evidence="2 3">
    <name type="scientific">Methylocystis iwaonis</name>
    <dbReference type="NCBI Taxonomy" id="2885079"/>
    <lineage>
        <taxon>Bacteria</taxon>
        <taxon>Pseudomonadati</taxon>
        <taxon>Pseudomonadota</taxon>
        <taxon>Alphaproteobacteria</taxon>
        <taxon>Hyphomicrobiales</taxon>
        <taxon>Methylocystaceae</taxon>
        <taxon>Methylocystis</taxon>
    </lineage>
</organism>
<dbReference type="Pfam" id="PF11026">
    <property type="entry name" value="DUF2721"/>
    <property type="match status" value="1"/>
</dbReference>
<feature type="transmembrane region" description="Helical" evidence="1">
    <location>
        <begin position="109"/>
        <end position="130"/>
    </location>
</feature>
<keyword evidence="1" id="KW-0812">Transmembrane</keyword>
<geneLocation type="plasmid" evidence="2 3">
    <name>pSS37A-Re-2</name>
</geneLocation>
<evidence type="ECO:0000256" key="1">
    <source>
        <dbReference type="SAM" id="Phobius"/>
    </source>
</evidence>
<proteinExistence type="predicted"/>
<feature type="transmembrane region" description="Helical" evidence="1">
    <location>
        <begin position="75"/>
        <end position="97"/>
    </location>
</feature>
<keyword evidence="2" id="KW-0614">Plasmid</keyword>
<gene>
    <name evidence="2" type="ORF">SS37A_40430</name>
</gene>
<dbReference type="EMBL" id="AP027144">
    <property type="protein sequence ID" value="BDV36513.1"/>
    <property type="molecule type" value="Genomic_DNA"/>
</dbReference>
<evidence type="ECO:0008006" key="4">
    <source>
        <dbReference type="Google" id="ProtNLM"/>
    </source>
</evidence>
<sequence>MLEFVPDLPRLTMIFSQATAPTFFLGAVAGFVSLMSSRLSAVVTRIRGLNGIPGDDPARAHLKTDIDRLRRRARLLNRAIVASLVSGICATILLAIVFTSEFFGLKYAYGAGLLFVVATLFLGAGLVSFAQEARIGLSEADEYE</sequence>
<reference evidence="2 3" key="1">
    <citation type="journal article" date="2023" name="Int. J. Syst. Evol. Microbiol.">
        <title>Methylocystis iwaonis sp. nov., a type II methane-oxidizing bacterium from surface soil of a rice paddy field in Japan, and emended description of the genus Methylocystis (ex Whittenbury et al. 1970) Bowman et al. 1993.</title>
        <authorList>
            <person name="Kaise H."/>
            <person name="Sawadogo J.B."/>
            <person name="Alam M.S."/>
            <person name="Ueno C."/>
            <person name="Dianou D."/>
            <person name="Shinjo R."/>
            <person name="Asakawa S."/>
        </authorList>
    </citation>
    <scope>NUCLEOTIDE SEQUENCE [LARGE SCALE GENOMIC DNA]</scope>
    <source>
        <strain evidence="2 3">SS37A-Re</strain>
    </source>
</reference>
<accession>A0ABN6VL77</accession>
<evidence type="ECO:0000313" key="3">
    <source>
        <dbReference type="Proteomes" id="UP001317629"/>
    </source>
</evidence>
<keyword evidence="1" id="KW-1133">Transmembrane helix</keyword>
<evidence type="ECO:0000313" key="2">
    <source>
        <dbReference type="EMBL" id="BDV36513.1"/>
    </source>
</evidence>
<dbReference type="RefSeq" id="WP_281932596.1">
    <property type="nucleotide sequence ID" value="NZ_AP027144.1"/>
</dbReference>
<keyword evidence="1" id="KW-0472">Membrane</keyword>
<name>A0ABN6VL77_9HYPH</name>